<comment type="caution">
    <text evidence="2">The sequence shown here is derived from an EMBL/GenBank/DDBJ whole genome shotgun (WGS) entry which is preliminary data.</text>
</comment>
<feature type="region of interest" description="Disordered" evidence="1">
    <location>
        <begin position="132"/>
        <end position="152"/>
    </location>
</feature>
<organism evidence="2 3">
    <name type="scientific">Paragonimus westermani</name>
    <dbReference type="NCBI Taxonomy" id="34504"/>
    <lineage>
        <taxon>Eukaryota</taxon>
        <taxon>Metazoa</taxon>
        <taxon>Spiralia</taxon>
        <taxon>Lophotrochozoa</taxon>
        <taxon>Platyhelminthes</taxon>
        <taxon>Trematoda</taxon>
        <taxon>Digenea</taxon>
        <taxon>Plagiorchiida</taxon>
        <taxon>Troglotremata</taxon>
        <taxon>Troglotrematidae</taxon>
        <taxon>Paragonimus</taxon>
    </lineage>
</organism>
<proteinExistence type="predicted"/>
<name>A0A8T0DX94_9TREM</name>
<dbReference type="AlphaFoldDB" id="A0A8T0DX94"/>
<gene>
    <name evidence="2" type="ORF">P879_02471</name>
</gene>
<reference evidence="2 3" key="1">
    <citation type="submission" date="2019-07" db="EMBL/GenBank/DDBJ databases">
        <title>Annotation for the trematode Paragonimus westermani.</title>
        <authorList>
            <person name="Choi Y.-J."/>
        </authorList>
    </citation>
    <scope>NUCLEOTIDE SEQUENCE [LARGE SCALE GENOMIC DNA]</scope>
    <source>
        <strain evidence="2">180907_Pwestermani</strain>
    </source>
</reference>
<protein>
    <recommendedName>
        <fullName evidence="4">EF-hand domain-containing protein</fullName>
    </recommendedName>
</protein>
<evidence type="ECO:0000256" key="1">
    <source>
        <dbReference type="SAM" id="MobiDB-lite"/>
    </source>
</evidence>
<evidence type="ECO:0000313" key="2">
    <source>
        <dbReference type="EMBL" id="KAF8572323.1"/>
    </source>
</evidence>
<keyword evidence="3" id="KW-1185">Reference proteome</keyword>
<evidence type="ECO:0000313" key="3">
    <source>
        <dbReference type="Proteomes" id="UP000699462"/>
    </source>
</evidence>
<sequence length="152" mass="16970">MPEEQPESKASLSPTLRNKGGKAMDAFLEAFCALDADNREVISLEDLRQYNQKNNLEDTFPESFASACNVLTITLQTLTQKIPTKYSKPFRKIPTYRLSNDCGSDTSTLVANTVPVLSGVRMLPSELRKGNRHLHRIPVHQQASKQPAALDR</sequence>
<dbReference type="EMBL" id="JTDF01000078">
    <property type="protein sequence ID" value="KAF8572323.1"/>
    <property type="molecule type" value="Genomic_DNA"/>
</dbReference>
<evidence type="ECO:0008006" key="4">
    <source>
        <dbReference type="Google" id="ProtNLM"/>
    </source>
</evidence>
<accession>A0A8T0DX94</accession>
<dbReference type="Proteomes" id="UP000699462">
    <property type="component" value="Unassembled WGS sequence"/>
</dbReference>